<accession>A0ABX2CPA8</accession>
<feature type="domain" description="MOSC" evidence="1">
    <location>
        <begin position="103"/>
        <end position="256"/>
    </location>
</feature>
<evidence type="ECO:0000259" key="1">
    <source>
        <dbReference type="PROSITE" id="PS51340"/>
    </source>
</evidence>
<dbReference type="PROSITE" id="PS51340">
    <property type="entry name" value="MOSC"/>
    <property type="match status" value="1"/>
</dbReference>
<proteinExistence type="predicted"/>
<dbReference type="EMBL" id="JABFDN010000031">
    <property type="protein sequence ID" value="NPU70021.1"/>
    <property type="molecule type" value="Genomic_DNA"/>
</dbReference>
<dbReference type="InterPro" id="IPR005302">
    <property type="entry name" value="MoCF_Sase_C"/>
</dbReference>
<dbReference type="Pfam" id="PF03473">
    <property type="entry name" value="MOSC"/>
    <property type="match status" value="1"/>
</dbReference>
<comment type="caution">
    <text evidence="2">The sequence shown here is derived from an EMBL/GenBank/DDBJ whole genome shotgun (WGS) entry which is preliminary data.</text>
</comment>
<name>A0ABX2CPA8_9BRAD</name>
<evidence type="ECO:0000313" key="3">
    <source>
        <dbReference type="Proteomes" id="UP000886476"/>
    </source>
</evidence>
<gene>
    <name evidence="2" type="ORF">HL667_33870</name>
</gene>
<dbReference type="RefSeq" id="WP_172115595.1">
    <property type="nucleotide sequence ID" value="NZ_JABFDN010000031.1"/>
</dbReference>
<dbReference type="SUPFAM" id="SSF50800">
    <property type="entry name" value="PK beta-barrel domain-like"/>
    <property type="match status" value="1"/>
</dbReference>
<dbReference type="Gene3D" id="2.40.33.20">
    <property type="entry name" value="PK beta-barrel domain-like"/>
    <property type="match status" value="1"/>
</dbReference>
<reference evidence="2" key="1">
    <citation type="submission" date="2020-05" db="EMBL/GenBank/DDBJ databases">
        <title>Nod-independent and nitrogen-fixing Bradyrhizobium aeschynomene sp. nov. isolated from nodules of Aeschynomene indica.</title>
        <authorList>
            <person name="Zhang Z."/>
        </authorList>
    </citation>
    <scope>NUCLEOTIDE SEQUENCE</scope>
    <source>
        <strain evidence="2">83012</strain>
    </source>
</reference>
<dbReference type="InterPro" id="IPR011037">
    <property type="entry name" value="Pyrv_Knase-like_insert_dom_sf"/>
</dbReference>
<protein>
    <submittedName>
        <fullName evidence="2">MOSC domain-containing protein</fullName>
    </submittedName>
</protein>
<dbReference type="InterPro" id="IPR005303">
    <property type="entry name" value="MOCOS_middle"/>
</dbReference>
<organism evidence="2 3">
    <name type="scientific">Bradyrhizobium aeschynomenes</name>
    <dbReference type="NCBI Taxonomy" id="2734909"/>
    <lineage>
        <taxon>Bacteria</taxon>
        <taxon>Pseudomonadati</taxon>
        <taxon>Pseudomonadota</taxon>
        <taxon>Alphaproteobacteria</taxon>
        <taxon>Hyphomicrobiales</taxon>
        <taxon>Nitrobacteraceae</taxon>
        <taxon>Bradyrhizobium</taxon>
    </lineage>
</organism>
<keyword evidence="3" id="KW-1185">Reference proteome</keyword>
<dbReference type="Proteomes" id="UP000886476">
    <property type="component" value="Unassembled WGS sequence"/>
</dbReference>
<sequence length="261" mass="28339">MSQSSPARIAGLYRYPVKGLTPEPLQKAPLRVGQTLPADRRYALENGPTGFNPEAPVWKPKTAYLMLMRNERLAGFKTLFEDATNVLTIRKDGAIVAQGDLESPEGRAAIERFFATEFAGELRGPPRLLSGGGYSFTDLARKVVSIINLASIAEIEQLVGATVHPLRFRANIYVTGWPAWHEATLMGETLRIGAARLKVVKTTTRCAAVNVDPDTAARDLDIPPALMQARGNNECGIYAEVIEAGDIAVGDDLAVEQPRLV</sequence>
<dbReference type="Pfam" id="PF03476">
    <property type="entry name" value="MOSC_N"/>
    <property type="match status" value="1"/>
</dbReference>
<evidence type="ECO:0000313" key="2">
    <source>
        <dbReference type="EMBL" id="NPU70021.1"/>
    </source>
</evidence>